<comment type="caution">
    <text evidence="1">The sequence shown here is derived from an EMBL/GenBank/DDBJ whole genome shotgun (WGS) entry which is preliminary data.</text>
</comment>
<organism evidence="1 2">
    <name type="scientific">Symbiodinium necroappetens</name>
    <dbReference type="NCBI Taxonomy" id="1628268"/>
    <lineage>
        <taxon>Eukaryota</taxon>
        <taxon>Sar</taxon>
        <taxon>Alveolata</taxon>
        <taxon>Dinophyceae</taxon>
        <taxon>Suessiales</taxon>
        <taxon>Symbiodiniaceae</taxon>
        <taxon>Symbiodinium</taxon>
    </lineage>
</organism>
<evidence type="ECO:0000313" key="1">
    <source>
        <dbReference type="EMBL" id="CAE7909257.1"/>
    </source>
</evidence>
<keyword evidence="2" id="KW-1185">Reference proteome</keyword>
<protein>
    <submittedName>
        <fullName evidence="1">Uncharacterized protein</fullName>
    </submittedName>
</protein>
<name>A0A813BKF5_9DINO</name>
<gene>
    <name evidence="1" type="ORF">SNEC2469_LOCUS30900</name>
</gene>
<sequence>MSTSLKDFIARVSDSLSSVTLSPVSADTAPVVAGVESVARATVRKALEGTHSHLESRRPVSLMSALSQNVQMLIRKKCHAAGNLSNINAEFQSFDLLPHDDVVLQSLHEEIQRQLEGASRSMEQKAKDAYLDAQSGADPCPSFCARSANDLSEFLSDLGSHA</sequence>
<dbReference type="Proteomes" id="UP000601435">
    <property type="component" value="Unassembled WGS sequence"/>
</dbReference>
<dbReference type="AlphaFoldDB" id="A0A813BKF5"/>
<dbReference type="EMBL" id="CAJNJA010073297">
    <property type="protein sequence ID" value="CAE7909257.1"/>
    <property type="molecule type" value="Genomic_DNA"/>
</dbReference>
<proteinExistence type="predicted"/>
<reference evidence="1" key="1">
    <citation type="submission" date="2021-02" db="EMBL/GenBank/DDBJ databases">
        <authorList>
            <person name="Dougan E. K."/>
            <person name="Rhodes N."/>
            <person name="Thang M."/>
            <person name="Chan C."/>
        </authorList>
    </citation>
    <scope>NUCLEOTIDE SEQUENCE</scope>
</reference>
<accession>A0A813BKF5</accession>
<evidence type="ECO:0000313" key="2">
    <source>
        <dbReference type="Proteomes" id="UP000601435"/>
    </source>
</evidence>